<reference evidence="4 5" key="1">
    <citation type="submission" date="2019-12" db="EMBL/GenBank/DDBJ databases">
        <authorList>
            <person name="Alioto T."/>
            <person name="Alioto T."/>
            <person name="Gomez Garrido J."/>
        </authorList>
    </citation>
    <scope>NUCLEOTIDE SEQUENCE [LARGE SCALE GENOMIC DNA]</scope>
</reference>
<comment type="caution">
    <text evidence="4">The sequence shown here is derived from an EMBL/GenBank/DDBJ whole genome shotgun (WGS) entry which is preliminary data.</text>
</comment>
<dbReference type="OrthoDB" id="5988181at2759"/>
<keyword evidence="5" id="KW-1185">Reference proteome</keyword>
<organism evidence="4 5">
    <name type="scientific">Olea europaea subsp. europaea</name>
    <dbReference type="NCBI Taxonomy" id="158383"/>
    <lineage>
        <taxon>Eukaryota</taxon>
        <taxon>Viridiplantae</taxon>
        <taxon>Streptophyta</taxon>
        <taxon>Embryophyta</taxon>
        <taxon>Tracheophyta</taxon>
        <taxon>Spermatophyta</taxon>
        <taxon>Magnoliopsida</taxon>
        <taxon>eudicotyledons</taxon>
        <taxon>Gunneridae</taxon>
        <taxon>Pentapetalae</taxon>
        <taxon>asterids</taxon>
        <taxon>lamiids</taxon>
        <taxon>Lamiales</taxon>
        <taxon>Oleaceae</taxon>
        <taxon>Oleeae</taxon>
        <taxon>Olea</taxon>
    </lineage>
</organism>
<proteinExistence type="predicted"/>
<dbReference type="Gene3D" id="3.30.160.20">
    <property type="match status" value="1"/>
</dbReference>
<evidence type="ECO:0000313" key="5">
    <source>
        <dbReference type="Proteomes" id="UP000594638"/>
    </source>
</evidence>
<evidence type="ECO:0000313" key="4">
    <source>
        <dbReference type="EMBL" id="CAA2973187.1"/>
    </source>
</evidence>
<evidence type="ECO:0000256" key="1">
    <source>
        <dbReference type="ARBA" id="ARBA00022737"/>
    </source>
</evidence>
<dbReference type="AlphaFoldDB" id="A0A8S0R4J0"/>
<dbReference type="SUPFAM" id="SSF54768">
    <property type="entry name" value="dsRNA-binding domain-like"/>
    <property type="match status" value="1"/>
</dbReference>
<dbReference type="PANTHER" id="PTHR46031:SF16">
    <property type="entry name" value="DOUBLE-STRANDED RNA-BINDING PROTEIN 4"/>
    <property type="match status" value="1"/>
</dbReference>
<name>A0A8S0R4J0_OLEEU</name>
<dbReference type="PANTHER" id="PTHR46031">
    <property type="match status" value="1"/>
</dbReference>
<keyword evidence="2" id="KW-0694">RNA-binding</keyword>
<dbReference type="EMBL" id="CACTIH010002089">
    <property type="protein sequence ID" value="CAA2973187.1"/>
    <property type="molecule type" value="Genomic_DNA"/>
</dbReference>
<keyword evidence="1" id="KW-0677">Repeat</keyword>
<protein>
    <submittedName>
        <fullName evidence="4">Double-stranded RNA-binding 4-like</fullName>
    </submittedName>
</protein>
<evidence type="ECO:0000259" key="3">
    <source>
        <dbReference type="Pfam" id="PF00035"/>
    </source>
</evidence>
<dbReference type="InterPro" id="IPR014720">
    <property type="entry name" value="dsRBD_dom"/>
</dbReference>
<gene>
    <name evidence="4" type="ORF">OLEA9_A039787</name>
</gene>
<accession>A0A8S0R4J0</accession>
<feature type="domain" description="DRBM" evidence="3">
    <location>
        <begin position="54"/>
        <end position="104"/>
    </location>
</feature>
<evidence type="ECO:0000256" key="2">
    <source>
        <dbReference type="ARBA" id="ARBA00022884"/>
    </source>
</evidence>
<dbReference type="GO" id="GO:0003723">
    <property type="term" value="F:RNA binding"/>
    <property type="evidence" value="ECO:0007669"/>
    <property type="project" value="UniProtKB-KW"/>
</dbReference>
<dbReference type="Proteomes" id="UP000594638">
    <property type="component" value="Unassembled WGS sequence"/>
</dbReference>
<dbReference type="Pfam" id="PF00035">
    <property type="entry name" value="dsrm"/>
    <property type="match status" value="1"/>
</dbReference>
<sequence>MRHTQQVLKKLDFASIVVVGSDAFQGIEARTKEQAKPNAAEVTYIAPTRDKGIYKNDLQEMGQKEGLKFPSYETSPTGPHKTGFVSFVVIGSDTFQKIEARTKK</sequence>
<dbReference type="Gramene" id="OE9A039787T1">
    <property type="protein sequence ID" value="OE9A039787C1"/>
    <property type="gene ID" value="OE9A039787"/>
</dbReference>